<organism evidence="1 2">
    <name type="scientific">Streblomastix strix</name>
    <dbReference type="NCBI Taxonomy" id="222440"/>
    <lineage>
        <taxon>Eukaryota</taxon>
        <taxon>Metamonada</taxon>
        <taxon>Preaxostyla</taxon>
        <taxon>Oxymonadida</taxon>
        <taxon>Streblomastigidae</taxon>
        <taxon>Streblomastix</taxon>
    </lineage>
</organism>
<evidence type="ECO:0000313" key="1">
    <source>
        <dbReference type="EMBL" id="KAA6375574.1"/>
    </source>
</evidence>
<comment type="caution">
    <text evidence="1">The sequence shown here is derived from an EMBL/GenBank/DDBJ whole genome shotgun (WGS) entry which is preliminary data.</text>
</comment>
<accession>A0A5J4UZB6</accession>
<dbReference type="EMBL" id="SNRW01011128">
    <property type="protein sequence ID" value="KAA6375574.1"/>
    <property type="molecule type" value="Genomic_DNA"/>
</dbReference>
<gene>
    <name evidence="1" type="ORF">EZS28_028899</name>
</gene>
<proteinExistence type="predicted"/>
<reference evidence="1 2" key="1">
    <citation type="submission" date="2019-03" db="EMBL/GenBank/DDBJ databases">
        <title>Single cell metagenomics reveals metabolic interactions within the superorganism composed of flagellate Streblomastix strix and complex community of Bacteroidetes bacteria on its surface.</title>
        <authorList>
            <person name="Treitli S.C."/>
            <person name="Kolisko M."/>
            <person name="Husnik F."/>
            <person name="Keeling P."/>
            <person name="Hampl V."/>
        </authorList>
    </citation>
    <scope>NUCLEOTIDE SEQUENCE [LARGE SCALE GENOMIC DNA]</scope>
    <source>
        <strain evidence="1">ST1C</strain>
    </source>
</reference>
<sequence>MHSMHTVQSKVIHQRIHLRVPIMKNINADRLAFFIELILLDGLDALGAVKNHSLCTSIIRSYPMHFISQIHQPTPSTEQVVM</sequence>
<dbReference type="AlphaFoldDB" id="A0A5J4UZB6"/>
<name>A0A5J4UZB6_9EUKA</name>
<dbReference type="Proteomes" id="UP000324800">
    <property type="component" value="Unassembled WGS sequence"/>
</dbReference>
<evidence type="ECO:0000313" key="2">
    <source>
        <dbReference type="Proteomes" id="UP000324800"/>
    </source>
</evidence>
<protein>
    <submittedName>
        <fullName evidence="1">Uncharacterized protein</fullName>
    </submittedName>
</protein>